<name>F8JJ35_STREN</name>
<proteinExistence type="predicted"/>
<dbReference type="AlphaFoldDB" id="F8JJ35"/>
<sequence length="133" mass="13583">MAARPDVHDELRRLRARLPGLTGSLAASSDGLLIAHDTTAPAEAESLAALTAVALEVGRRLTGTTGAGAFRELLVHGTEGYAATYAAGTTAVLTVLAGPRANVARMHLEGRRAGTRIGELVDGPRTPPPPTGA</sequence>
<evidence type="ECO:0000313" key="2">
    <source>
        <dbReference type="EMBL" id="AEW98872.1"/>
    </source>
</evidence>
<dbReference type="HOGENOM" id="CLU_118613_0_0_11"/>
<evidence type="ECO:0000259" key="1">
    <source>
        <dbReference type="SMART" id="SM00960"/>
    </source>
</evidence>
<dbReference type="InterPro" id="IPR004942">
    <property type="entry name" value="Roadblock/LAMTOR2_dom"/>
</dbReference>
<dbReference type="KEGG" id="scy:SCATT_p06790"/>
<organism evidence="2 3">
    <name type="scientific">Streptantibioticus cattleyicolor (strain ATCC 35852 / DSM 46488 / JCM 4925 / NBRC 14057 / NRRL 8057)</name>
    <name type="common">Streptomyces cattleya</name>
    <dbReference type="NCBI Taxonomy" id="1003195"/>
    <lineage>
        <taxon>Bacteria</taxon>
        <taxon>Bacillati</taxon>
        <taxon>Actinomycetota</taxon>
        <taxon>Actinomycetes</taxon>
        <taxon>Kitasatosporales</taxon>
        <taxon>Streptomycetaceae</taxon>
        <taxon>Streptantibioticus</taxon>
    </lineage>
</organism>
<dbReference type="EMBL" id="CP003229">
    <property type="protein sequence ID" value="AEW98872.1"/>
    <property type="molecule type" value="Genomic_DNA"/>
</dbReference>
<gene>
    <name evidence="2" type="ordered locus">SCATT_p06790</name>
</gene>
<keyword evidence="3" id="KW-1185">Reference proteome</keyword>
<evidence type="ECO:0000313" key="3">
    <source>
        <dbReference type="Proteomes" id="UP000007842"/>
    </source>
</evidence>
<dbReference type="KEGG" id="sct:SCAT_p1057"/>
<dbReference type="PATRIC" id="fig|1003195.11.peg.1015"/>
<dbReference type="SUPFAM" id="SSF103196">
    <property type="entry name" value="Roadblock/LC7 domain"/>
    <property type="match status" value="1"/>
</dbReference>
<dbReference type="RefSeq" id="WP_014151506.1">
    <property type="nucleotide sequence ID" value="NC_016113.1"/>
</dbReference>
<reference evidence="3" key="1">
    <citation type="submission" date="2011-12" db="EMBL/GenBank/DDBJ databases">
        <title>Complete genome sequence of Streptomyces cattleya strain DSM 46488.</title>
        <authorList>
            <person name="Ou H.-Y."/>
            <person name="Li P."/>
            <person name="Zhao C."/>
            <person name="O'Hagan D."/>
            <person name="Deng Z."/>
        </authorList>
    </citation>
    <scope>NUCLEOTIDE SEQUENCE [LARGE SCALE GENOMIC DNA]</scope>
    <source>
        <strain evidence="3">ATCC 35852 / DSM 46488 / JCM 4925 / NBRC 14057 / NRRL 8057</strain>
        <plasmid evidence="3">Plasmid pSCATT</plasmid>
    </source>
</reference>
<dbReference type="OrthoDB" id="3727201at2"/>
<dbReference type="Pfam" id="PF03259">
    <property type="entry name" value="Robl_LC7"/>
    <property type="match status" value="1"/>
</dbReference>
<feature type="domain" description="Roadblock/LAMTOR2" evidence="1">
    <location>
        <begin position="8"/>
        <end position="97"/>
    </location>
</feature>
<accession>G8XHC6</accession>
<dbReference type="Gene3D" id="3.30.450.30">
    <property type="entry name" value="Dynein light chain 2a, cytoplasmic"/>
    <property type="match status" value="1"/>
</dbReference>
<geneLocation type="plasmid" evidence="2 3">
    <name>pSCATT</name>
</geneLocation>
<dbReference type="SMART" id="SM00960">
    <property type="entry name" value="Robl_LC7"/>
    <property type="match status" value="1"/>
</dbReference>
<keyword evidence="2" id="KW-0614">Plasmid</keyword>
<protein>
    <recommendedName>
        <fullName evidence="1">Roadblock/LAMTOR2 domain-containing protein</fullName>
    </recommendedName>
</protein>
<accession>F8JJ35</accession>
<dbReference type="Proteomes" id="UP000007842">
    <property type="component" value="Plasmid pSCATT"/>
</dbReference>